<organism evidence="2 3">
    <name type="scientific">Ramazzottius varieornatus</name>
    <name type="common">Water bear</name>
    <name type="synonym">Tardigrade</name>
    <dbReference type="NCBI Taxonomy" id="947166"/>
    <lineage>
        <taxon>Eukaryota</taxon>
        <taxon>Metazoa</taxon>
        <taxon>Ecdysozoa</taxon>
        <taxon>Tardigrada</taxon>
        <taxon>Eutardigrada</taxon>
        <taxon>Parachela</taxon>
        <taxon>Hypsibioidea</taxon>
        <taxon>Ramazzottiidae</taxon>
        <taxon>Ramazzottius</taxon>
    </lineage>
</organism>
<dbReference type="Proteomes" id="UP000186922">
    <property type="component" value="Unassembled WGS sequence"/>
</dbReference>
<keyword evidence="1" id="KW-0732">Signal</keyword>
<gene>
    <name evidence="2" type="primary">RvY_12620-1</name>
    <name evidence="2" type="synonym">RvY_12620.1</name>
    <name evidence="2" type="ORF">RvY_12620</name>
</gene>
<proteinExistence type="predicted"/>
<name>A0A1D1VK45_RAMVA</name>
<comment type="caution">
    <text evidence="2">The sequence shown here is derived from an EMBL/GenBank/DDBJ whole genome shotgun (WGS) entry which is preliminary data.</text>
</comment>
<protein>
    <recommendedName>
        <fullName evidence="4">Secreted protein</fullName>
    </recommendedName>
</protein>
<evidence type="ECO:0000313" key="3">
    <source>
        <dbReference type="Proteomes" id="UP000186922"/>
    </source>
</evidence>
<feature type="chain" id="PRO_5008898522" description="Secreted protein" evidence="1">
    <location>
        <begin position="21"/>
        <end position="82"/>
    </location>
</feature>
<accession>A0A1D1VK45</accession>
<feature type="signal peptide" evidence="1">
    <location>
        <begin position="1"/>
        <end position="20"/>
    </location>
</feature>
<dbReference type="AlphaFoldDB" id="A0A1D1VK45"/>
<keyword evidence="3" id="KW-1185">Reference proteome</keyword>
<evidence type="ECO:0008006" key="4">
    <source>
        <dbReference type="Google" id="ProtNLM"/>
    </source>
</evidence>
<sequence>MSLFTVYVFSSLVAPCVVVSRSEVLQMNSQTAKTMVALAVSSAAFSASRLDLTNATSLSMTKIVKPLFLLRRHVQYLLRTIE</sequence>
<evidence type="ECO:0000256" key="1">
    <source>
        <dbReference type="SAM" id="SignalP"/>
    </source>
</evidence>
<reference evidence="2 3" key="1">
    <citation type="journal article" date="2016" name="Nat. Commun.">
        <title>Extremotolerant tardigrade genome and improved radiotolerance of human cultured cells by tardigrade-unique protein.</title>
        <authorList>
            <person name="Hashimoto T."/>
            <person name="Horikawa D.D."/>
            <person name="Saito Y."/>
            <person name="Kuwahara H."/>
            <person name="Kozuka-Hata H."/>
            <person name="Shin-I T."/>
            <person name="Minakuchi Y."/>
            <person name="Ohishi K."/>
            <person name="Motoyama A."/>
            <person name="Aizu T."/>
            <person name="Enomoto A."/>
            <person name="Kondo K."/>
            <person name="Tanaka S."/>
            <person name="Hara Y."/>
            <person name="Koshikawa S."/>
            <person name="Sagara H."/>
            <person name="Miura T."/>
            <person name="Yokobori S."/>
            <person name="Miyagawa K."/>
            <person name="Suzuki Y."/>
            <person name="Kubo T."/>
            <person name="Oyama M."/>
            <person name="Kohara Y."/>
            <person name="Fujiyama A."/>
            <person name="Arakawa K."/>
            <person name="Katayama T."/>
            <person name="Toyoda A."/>
            <person name="Kunieda T."/>
        </authorList>
    </citation>
    <scope>NUCLEOTIDE SEQUENCE [LARGE SCALE GENOMIC DNA]</scope>
    <source>
        <strain evidence="2 3">YOKOZUNA-1</strain>
    </source>
</reference>
<evidence type="ECO:0000313" key="2">
    <source>
        <dbReference type="EMBL" id="GAV02002.1"/>
    </source>
</evidence>
<dbReference type="EMBL" id="BDGG01000007">
    <property type="protein sequence ID" value="GAV02002.1"/>
    <property type="molecule type" value="Genomic_DNA"/>
</dbReference>